<comment type="similarity">
    <text evidence="1">Belongs to the NUT family.</text>
</comment>
<name>H0XT26_OTOGA</name>
<reference evidence="4" key="3">
    <citation type="submission" date="2025-09" db="UniProtKB">
        <authorList>
            <consortium name="Ensembl"/>
        </authorList>
    </citation>
    <scope>IDENTIFICATION</scope>
</reference>
<dbReference type="AlphaFoldDB" id="H0XT26"/>
<dbReference type="PANTHER" id="PTHR22879">
    <property type="entry name" value="NUT FAMILY MEMBER 1"/>
    <property type="match status" value="1"/>
</dbReference>
<reference evidence="4" key="2">
    <citation type="submission" date="2025-08" db="UniProtKB">
        <authorList>
            <consortium name="Ensembl"/>
        </authorList>
    </citation>
    <scope>IDENTIFICATION</scope>
</reference>
<evidence type="ECO:0000256" key="1">
    <source>
        <dbReference type="ARBA" id="ARBA00010586"/>
    </source>
</evidence>
<evidence type="ECO:0000313" key="5">
    <source>
        <dbReference type="Proteomes" id="UP000005225"/>
    </source>
</evidence>
<dbReference type="Proteomes" id="UP000005225">
    <property type="component" value="Unassembled WGS sequence"/>
</dbReference>
<organism evidence="4 5">
    <name type="scientific">Otolemur garnettii</name>
    <name type="common">Small-eared galago</name>
    <name type="synonym">Garnett's greater bushbaby</name>
    <dbReference type="NCBI Taxonomy" id="30611"/>
    <lineage>
        <taxon>Eukaryota</taxon>
        <taxon>Metazoa</taxon>
        <taxon>Chordata</taxon>
        <taxon>Craniata</taxon>
        <taxon>Vertebrata</taxon>
        <taxon>Euteleostomi</taxon>
        <taxon>Mammalia</taxon>
        <taxon>Eutheria</taxon>
        <taxon>Euarchontoglires</taxon>
        <taxon>Primates</taxon>
        <taxon>Strepsirrhini</taxon>
        <taxon>Lorisiformes</taxon>
        <taxon>Galagidae</taxon>
        <taxon>Otolemur</taxon>
    </lineage>
</organism>
<dbReference type="Pfam" id="PF12881">
    <property type="entry name" value="NUT"/>
    <property type="match status" value="1"/>
</dbReference>
<proteinExistence type="inferred from homology"/>
<protein>
    <recommendedName>
        <fullName evidence="3">Nuclear Testis protein N-terminal domain-containing protein</fullName>
    </recommendedName>
</protein>
<accession>H0XT26</accession>
<dbReference type="InterPro" id="IPR024309">
    <property type="entry name" value="NUT_N"/>
</dbReference>
<feature type="compositionally biased region" description="Pro residues" evidence="2">
    <location>
        <begin position="21"/>
        <end position="40"/>
    </location>
</feature>
<feature type="region of interest" description="Disordered" evidence="2">
    <location>
        <begin position="583"/>
        <end position="607"/>
    </location>
</feature>
<feature type="region of interest" description="Disordered" evidence="2">
    <location>
        <begin position="1"/>
        <end position="40"/>
    </location>
</feature>
<feature type="domain" description="Nuclear Testis protein N-terminal" evidence="3">
    <location>
        <begin position="5"/>
        <end position="747"/>
    </location>
</feature>
<evidence type="ECO:0000313" key="4">
    <source>
        <dbReference type="Ensembl" id="ENSOGAP00000019268.1"/>
    </source>
</evidence>
<feature type="region of interest" description="Disordered" evidence="2">
    <location>
        <begin position="530"/>
        <end position="556"/>
    </location>
</feature>
<dbReference type="PANTHER" id="PTHR22879:SF14">
    <property type="entry name" value="NUT FAMILY MEMBER 2A-RELATED"/>
    <property type="match status" value="1"/>
</dbReference>
<dbReference type="OMA" id="GACNIIV"/>
<feature type="region of interest" description="Disordered" evidence="2">
    <location>
        <begin position="699"/>
        <end position="750"/>
    </location>
</feature>
<dbReference type="Ensembl" id="ENSOGAT00000032937.1">
    <property type="protein sequence ID" value="ENSOGAP00000019268.1"/>
    <property type="gene ID" value="ENSOGAG00000002125.2"/>
</dbReference>
<reference evidence="5" key="1">
    <citation type="submission" date="2011-03" db="EMBL/GenBank/DDBJ databases">
        <title>Version 3 of the genome sequence of Otolemur garnettii (Bushbaby).</title>
        <authorList>
            <consortium name="The Broad Institute Genome Sequencing Platform"/>
            <person name="Di Palma F."/>
            <person name="Johnson J."/>
            <person name="Lander E.S."/>
            <person name="Lindblad-Toh K."/>
            <person name="Jaffe D.B."/>
            <person name="Gnerre S."/>
            <person name="MacCallum I."/>
            <person name="Przybylski D."/>
            <person name="Ribeiro F.J."/>
            <person name="Burton J.N."/>
            <person name="Walker B.J."/>
            <person name="Sharpe T."/>
            <person name="Hall G."/>
        </authorList>
    </citation>
    <scope>NUCLEOTIDE SEQUENCE [LARGE SCALE GENOMIC DNA]</scope>
</reference>
<dbReference type="InterPro" id="IPR024310">
    <property type="entry name" value="NUT"/>
</dbReference>
<dbReference type="GeneTree" id="ENSGT00410000025793"/>
<keyword evidence="5" id="KW-1185">Reference proteome</keyword>
<evidence type="ECO:0000259" key="3">
    <source>
        <dbReference type="Pfam" id="PF12881"/>
    </source>
</evidence>
<dbReference type="EMBL" id="AAQR03178902">
    <property type="status" value="NOT_ANNOTATED_CDS"/>
    <property type="molecule type" value="Genomic_DNA"/>
</dbReference>
<evidence type="ECO:0000256" key="2">
    <source>
        <dbReference type="SAM" id="MobiDB-lite"/>
    </source>
</evidence>
<feature type="region of interest" description="Disordered" evidence="2">
    <location>
        <begin position="305"/>
        <end position="351"/>
    </location>
</feature>
<sequence>MRPDMILNPDASMPPFTALPFHPPGPSPALGPPRGQQPPPLMTAVFPLGSPFLLSTLPRTPLVAGDGTCGPSGAGAFSVILQVRSEGELVQAPPNKTFVLPQAPLNWSAPGAFCTGAQGQAPLLLSAPPVETIMPAPIIGSAPIVGGISASVGGWITGLPRPVPSPATHLAPVVSPVNTGLQPHGMCREGSLPTSQAKALQDDSCNPKSVYENYRRWQHFKSLARRHFPQNPDTEAFSCFLIPVLRTLARLKPTMTLDEGLWRAVQEWQQKNNFDRMIFYEMAEKFMEFEAEEEMQLQQLQWMRGSQSLPPPTPPRPDPQEQPGTKVVQHPGATGEQKRKGPGRPLDLPPKFYSKEFLSLSPRPPQCGVRKADTKAQPIHLPPPTPQQWPPEIKAPKEIPPEAVREYIDIMDKLLGPPCGDLGKPDAQLEEGEADQSQDEFGIYPDPGLLSYIDKLCSQKDFITKVEAVIHPRFLEELLSPETNMDSLALTQELEQEERLTLDQLVEKRLLALKEEQSVGVTLSRRALQMESSPSKLAAGQGAERDSHGPKLGVGAETCPAQMASRAQGHSRMQADLLRPKARGLLSGHPESPRLRATLPTSPFQGLKPTSLGLGTRDALGLQGASPVRETFGPGDGSSEDEEELPSLTFLLASQNRLLPWGLSQSPVPVQPPSAQRRGLSSATLPVAKCNKRVLSGDQFHAEKMASPGPELGASGGEPLALGPGRSSQPQKRKGDSFVSGMKKKQRCSQ</sequence>